<feature type="transmembrane region" description="Helical" evidence="4">
    <location>
        <begin position="12"/>
        <end position="38"/>
    </location>
</feature>
<dbReference type="RefSeq" id="WP_113845567.1">
    <property type="nucleotide sequence ID" value="NZ_JADPAK010000004.1"/>
</dbReference>
<keyword evidence="2" id="KW-0238">DNA-binding</keyword>
<dbReference type="PANTHER" id="PTHR43280:SF35">
    <property type="entry name" value="RESPONSE REGULATOR"/>
    <property type="match status" value="1"/>
</dbReference>
<dbReference type="PANTHER" id="PTHR43280">
    <property type="entry name" value="ARAC-FAMILY TRANSCRIPTIONAL REGULATOR"/>
    <property type="match status" value="1"/>
</dbReference>
<dbReference type="Proteomes" id="UP000252797">
    <property type="component" value="Unassembled WGS sequence"/>
</dbReference>
<dbReference type="GO" id="GO:0003700">
    <property type="term" value="F:DNA-binding transcription factor activity"/>
    <property type="evidence" value="ECO:0007669"/>
    <property type="project" value="InterPro"/>
</dbReference>
<evidence type="ECO:0000256" key="1">
    <source>
        <dbReference type="ARBA" id="ARBA00023015"/>
    </source>
</evidence>
<feature type="domain" description="HTH araC/xylS-type" evidence="5">
    <location>
        <begin position="636"/>
        <end position="735"/>
    </location>
</feature>
<dbReference type="AlphaFoldDB" id="A0A367CDK8"/>
<dbReference type="Pfam" id="PF12833">
    <property type="entry name" value="HTH_18"/>
    <property type="match status" value="1"/>
</dbReference>
<dbReference type="InterPro" id="IPR018060">
    <property type="entry name" value="HTH_AraC"/>
</dbReference>
<keyword evidence="4" id="KW-1133">Transmembrane helix</keyword>
<evidence type="ECO:0000313" key="6">
    <source>
        <dbReference type="EMBL" id="RCA10584.1"/>
    </source>
</evidence>
<evidence type="ECO:0000256" key="3">
    <source>
        <dbReference type="ARBA" id="ARBA00023163"/>
    </source>
</evidence>
<dbReference type="STRING" id="53345.LIU_07985"/>
<keyword evidence="1" id="KW-0805">Transcription regulation</keyword>
<dbReference type="InterPro" id="IPR041522">
    <property type="entry name" value="CdaR_GGDEF"/>
</dbReference>
<dbReference type="Gene3D" id="1.10.10.60">
    <property type="entry name" value="Homeodomain-like"/>
    <property type="match status" value="2"/>
</dbReference>
<evidence type="ECO:0000256" key="4">
    <source>
        <dbReference type="SAM" id="Phobius"/>
    </source>
</evidence>
<gene>
    <name evidence="6" type="ORF">EA71_01336</name>
</gene>
<dbReference type="SUPFAM" id="SSF46689">
    <property type="entry name" value="Homeodomain-like"/>
    <property type="match status" value="1"/>
</dbReference>
<evidence type="ECO:0000313" key="7">
    <source>
        <dbReference type="Proteomes" id="UP000252797"/>
    </source>
</evidence>
<reference evidence="6 7" key="1">
    <citation type="submission" date="2015-06" db="EMBL/GenBank/DDBJ databases">
        <title>The Genome Sequence of Enterococcus durans 4EA1.</title>
        <authorList>
            <consortium name="The Broad Institute Genomics Platform"/>
            <consortium name="The Broad Institute Genome Sequencing Center for Infectious Disease"/>
            <person name="Earl A.M."/>
            <person name="Van Tyne D."/>
            <person name="Lebreton F."/>
            <person name="Saavedra J.T."/>
            <person name="Gilmore M.S."/>
            <person name="Manson Mcguire A."/>
            <person name="Clock S."/>
            <person name="Crupain M."/>
            <person name="Rangan U."/>
            <person name="Young S."/>
            <person name="Abouelleil A."/>
            <person name="Cao P."/>
            <person name="Chapman S.B."/>
            <person name="Griggs A."/>
            <person name="Priest M."/>
            <person name="Shea T."/>
            <person name="Wortman J."/>
            <person name="Nusbaum C."/>
            <person name="Birren B."/>
        </authorList>
    </citation>
    <scope>NUCLEOTIDE SEQUENCE [LARGE SCALE GENOMIC DNA]</scope>
    <source>
        <strain evidence="6 7">4EA1</strain>
    </source>
</reference>
<sequence>MIRRIKQKRINVRRLLGILGSYLVAFLLPFLSVSWIWYITATESTEQQVRLMAKNQMMQINYSLESNFLKLAHLTERITDNRQLALSSLDHPYYIKEGKSILHTYKITSELVEEVYLYYRNDRPEMLYSSSGNYSLELFLRKTVKNDHQLEKRLQEQLATTDAKFITIASDEELPSSSYLYVVPIQNKEGTVHSIAIYEIKKNTLTKVLDAYSPASTNLNYIIDESYQLVTKTKSEELNTFLSTPYSVEKLMTKENVKIKQKRYLIQSLKNPYLNLSLLSLVDPTTALLTIERVQTKMIVLILVILFMGLVIVVLFSMRNLRPIQKIEYLAQQFQEDPTLTVSSLKEVSDTLAKFLIAHQKLTIQNQLQIPYAREQVFQRLLNSQLVIDSELEQLLTAVHINFSTEYYFIATIDLKQLDQSKERINNQWAEAITNNYCAYGVENIENQTFVFAIGCGSLDEQVELVQMITDSCSQPIRIGVGSIVHSLGQLNRSYIESRAALRYPNVKETIRYYSELTTKENALSIEYPSDLRLKLVNYLENGEFDHVLETIRELISYGELNLKSENLQKLYGYYLLNTILQIGNELIGKGIFHHLEELPDFSSLIELENFLNELAERICKKMGEIPKKQPECLEEQILAYLQQNFQSAQLSLESTATDFSVSVSFVSRSIRKESGLTFSKYIQMLRFRKIKQELAETELPIKVIIQQNGYYDISNFTRKFRQIVGMTPGKYREMNRE</sequence>
<name>A0A367CDK8_9ENTE</name>
<dbReference type="Pfam" id="PF17853">
    <property type="entry name" value="GGDEF_2"/>
    <property type="match status" value="1"/>
</dbReference>
<dbReference type="GO" id="GO:0043565">
    <property type="term" value="F:sequence-specific DNA binding"/>
    <property type="evidence" value="ECO:0007669"/>
    <property type="project" value="InterPro"/>
</dbReference>
<dbReference type="SMART" id="SM00342">
    <property type="entry name" value="HTH_ARAC"/>
    <property type="match status" value="1"/>
</dbReference>
<dbReference type="PROSITE" id="PS01124">
    <property type="entry name" value="HTH_ARAC_FAMILY_2"/>
    <property type="match status" value="1"/>
</dbReference>
<comment type="caution">
    <text evidence="6">The sequence shown here is derived from an EMBL/GenBank/DDBJ whole genome shotgun (WGS) entry which is preliminary data.</text>
</comment>
<protein>
    <recommendedName>
        <fullName evidence="5">HTH araC/xylS-type domain-containing protein</fullName>
    </recommendedName>
</protein>
<dbReference type="EMBL" id="LEPB01000004">
    <property type="protein sequence ID" value="RCA10584.1"/>
    <property type="molecule type" value="Genomic_DNA"/>
</dbReference>
<feature type="transmembrane region" description="Helical" evidence="4">
    <location>
        <begin position="298"/>
        <end position="318"/>
    </location>
</feature>
<keyword evidence="4" id="KW-0812">Transmembrane</keyword>
<evidence type="ECO:0000256" key="2">
    <source>
        <dbReference type="ARBA" id="ARBA00023125"/>
    </source>
</evidence>
<organism evidence="6 7">
    <name type="scientific">Enterococcus durans</name>
    <dbReference type="NCBI Taxonomy" id="53345"/>
    <lineage>
        <taxon>Bacteria</taxon>
        <taxon>Bacillati</taxon>
        <taxon>Bacillota</taxon>
        <taxon>Bacilli</taxon>
        <taxon>Lactobacillales</taxon>
        <taxon>Enterococcaceae</taxon>
        <taxon>Enterococcus</taxon>
    </lineage>
</organism>
<keyword evidence="3" id="KW-0804">Transcription</keyword>
<dbReference type="InterPro" id="IPR009057">
    <property type="entry name" value="Homeodomain-like_sf"/>
</dbReference>
<proteinExistence type="predicted"/>
<accession>A0A367CDK8</accession>
<keyword evidence="4" id="KW-0472">Membrane</keyword>
<evidence type="ECO:0000259" key="5">
    <source>
        <dbReference type="PROSITE" id="PS01124"/>
    </source>
</evidence>